<evidence type="ECO:0000259" key="5">
    <source>
        <dbReference type="PROSITE" id="PS01124"/>
    </source>
</evidence>
<gene>
    <name evidence="6" type="primary">yesS_7</name>
    <name evidence="6" type="ORF">BEH84_01282</name>
</gene>
<keyword evidence="3" id="KW-0804">Transcription</keyword>
<sequence length="735" mass="84355">MRKQIREHLVHRNTVLYSWIISYLIILCLPFCISSILMQLLIQSVRQETQEAYRNELLNTQILLDEKLSEMSRMALEFSLNKEVDRLVSLSGLSAQEHYSFYLLQQRFQDYSISNHYISSIALYLPDLQTCITNKSCYTGTLFHDYCIENLPSEAYPEKSFQNTYYVLPDSGILYLLSLPLIANSPDNAYLAVTMELSVLDTLPFSIANHMLSIRSDSDNNELLLPTASNTFDSEKKSSVLSIASDISGFTYSLYVPEKEYVSRFQNTQFLILLCNLSSMAISVLLAYYFARKNYKPLIKLLAKVGAGTCSQNEYNLLENHIDNITQKSSEIEKELTRNKLALSDYYLRRFLTRAHTAQEWPAIQAIPIVKAINMQTKTAAVLILDLQDCGQLFHEQGDQQENLSLIRFIITNVMSELIPDTLQYKNIIDDSLFIAIFHGDSEEISAILDSLKQILLPLLVSYNASIRIGVSRQQTITSVTSLPDFYKEAAEALEYCRIFNLNWADYNINWSCGHHFTKDYQQLTGITYKFQNAIAVSEFSRAAEYIDQLFLLHFYQGQPLSDVRLNMYSIISLFRSCLMKLDDKNFPVSVEKQMEALLNCTTIEELKDTLRSNLEKLSEGLEQQTHTRTARLIQQIYDYIDQNYQCYDLSVNSISAAFQMSPASISKLFKRETNTGLLDHINHVRVQHAKELLLSQTYSVSQVTELVGYTNVSSFIRIYKKYEGISPGMVKQQN</sequence>
<evidence type="ECO:0000256" key="3">
    <source>
        <dbReference type="ARBA" id="ARBA00023163"/>
    </source>
</evidence>
<dbReference type="SMART" id="SM00342">
    <property type="entry name" value="HTH_ARAC"/>
    <property type="match status" value="1"/>
</dbReference>
<keyword evidence="4" id="KW-0472">Membrane</keyword>
<organism evidence="6 7">
    <name type="scientific">Eisenbergiella tayi</name>
    <dbReference type="NCBI Taxonomy" id="1432052"/>
    <lineage>
        <taxon>Bacteria</taxon>
        <taxon>Bacillati</taxon>
        <taxon>Bacillota</taxon>
        <taxon>Clostridia</taxon>
        <taxon>Lachnospirales</taxon>
        <taxon>Lachnospiraceae</taxon>
        <taxon>Eisenbergiella</taxon>
    </lineage>
</organism>
<evidence type="ECO:0000313" key="7">
    <source>
        <dbReference type="Proteomes" id="UP000095003"/>
    </source>
</evidence>
<keyword evidence="4" id="KW-0812">Transmembrane</keyword>
<feature type="transmembrane region" description="Helical" evidence="4">
    <location>
        <begin position="270"/>
        <end position="291"/>
    </location>
</feature>
<dbReference type="InterPro" id="IPR009057">
    <property type="entry name" value="Homeodomain-like_sf"/>
</dbReference>
<dbReference type="PROSITE" id="PS01124">
    <property type="entry name" value="HTH_ARAC_FAMILY_2"/>
    <property type="match status" value="1"/>
</dbReference>
<dbReference type="InterPro" id="IPR018060">
    <property type="entry name" value="HTH_AraC"/>
</dbReference>
<dbReference type="Gene3D" id="1.10.10.60">
    <property type="entry name" value="Homeodomain-like"/>
    <property type="match status" value="2"/>
</dbReference>
<evidence type="ECO:0000256" key="4">
    <source>
        <dbReference type="SAM" id="Phobius"/>
    </source>
</evidence>
<keyword evidence="4" id="KW-1133">Transmembrane helix</keyword>
<name>A0A1E3AZF4_9FIRM</name>
<evidence type="ECO:0000256" key="2">
    <source>
        <dbReference type="ARBA" id="ARBA00023125"/>
    </source>
</evidence>
<dbReference type="AlphaFoldDB" id="A0A1E3AZF4"/>
<proteinExistence type="predicted"/>
<dbReference type="Proteomes" id="UP000095003">
    <property type="component" value="Unassembled WGS sequence"/>
</dbReference>
<comment type="caution">
    <text evidence="6">The sequence shown here is derived from an EMBL/GenBank/DDBJ whole genome shotgun (WGS) entry which is preliminary data.</text>
</comment>
<reference evidence="6 7" key="1">
    <citation type="submission" date="2016-07" db="EMBL/GenBank/DDBJ databases">
        <title>Characterization of isolates of Eisenbergiella tayi derived from blood cultures, using whole genome sequencing.</title>
        <authorList>
            <person name="Burdz T."/>
            <person name="Wiebe D."/>
            <person name="Huynh C."/>
            <person name="Bernard K."/>
        </authorList>
    </citation>
    <scope>NUCLEOTIDE SEQUENCE [LARGE SCALE GENOMIC DNA]</scope>
    <source>
        <strain evidence="6 7">NML 120489</strain>
    </source>
</reference>
<dbReference type="GO" id="GO:0043565">
    <property type="term" value="F:sequence-specific DNA binding"/>
    <property type="evidence" value="ECO:0007669"/>
    <property type="project" value="InterPro"/>
</dbReference>
<dbReference type="PANTHER" id="PTHR43280">
    <property type="entry name" value="ARAC-FAMILY TRANSCRIPTIONAL REGULATOR"/>
    <property type="match status" value="1"/>
</dbReference>
<accession>A0A1E3AZF4</accession>
<dbReference type="InterPro" id="IPR018062">
    <property type="entry name" value="HTH_AraC-typ_CS"/>
</dbReference>
<dbReference type="RefSeq" id="WP_069156130.1">
    <property type="nucleotide sequence ID" value="NZ_DBFYTC010000269.1"/>
</dbReference>
<feature type="domain" description="HTH araC/xylS-type" evidence="5">
    <location>
        <begin position="635"/>
        <end position="734"/>
    </location>
</feature>
<dbReference type="Pfam" id="PF12833">
    <property type="entry name" value="HTH_18"/>
    <property type="match status" value="1"/>
</dbReference>
<dbReference type="SUPFAM" id="SSF46689">
    <property type="entry name" value="Homeodomain-like"/>
    <property type="match status" value="1"/>
</dbReference>
<keyword evidence="1" id="KW-0805">Transcription regulation</keyword>
<dbReference type="PROSITE" id="PS00041">
    <property type="entry name" value="HTH_ARAC_FAMILY_1"/>
    <property type="match status" value="1"/>
</dbReference>
<evidence type="ECO:0000256" key="1">
    <source>
        <dbReference type="ARBA" id="ARBA00023015"/>
    </source>
</evidence>
<dbReference type="PANTHER" id="PTHR43280:SF2">
    <property type="entry name" value="HTH-TYPE TRANSCRIPTIONAL REGULATOR EXSA"/>
    <property type="match status" value="1"/>
</dbReference>
<dbReference type="GO" id="GO:0003700">
    <property type="term" value="F:DNA-binding transcription factor activity"/>
    <property type="evidence" value="ECO:0007669"/>
    <property type="project" value="InterPro"/>
</dbReference>
<protein>
    <submittedName>
        <fullName evidence="6">HTH-type transcriptional regulator YesS</fullName>
    </submittedName>
</protein>
<feature type="transmembrane region" description="Helical" evidence="4">
    <location>
        <begin position="20"/>
        <end position="42"/>
    </location>
</feature>
<keyword evidence="2" id="KW-0238">DNA-binding</keyword>
<evidence type="ECO:0000313" key="6">
    <source>
        <dbReference type="EMBL" id="ODM13566.1"/>
    </source>
</evidence>
<dbReference type="EMBL" id="MCGI01000001">
    <property type="protein sequence ID" value="ODM13566.1"/>
    <property type="molecule type" value="Genomic_DNA"/>
</dbReference>